<dbReference type="GeneID" id="18258812"/>
<gene>
    <name evidence="1" type="ORF">CTHT_0047740</name>
</gene>
<organism evidence="2">
    <name type="scientific">Chaetomium thermophilum (strain DSM 1495 / CBS 144.50 / IMI 039719)</name>
    <name type="common">Thermochaetoides thermophila</name>
    <dbReference type="NCBI Taxonomy" id="759272"/>
    <lineage>
        <taxon>Eukaryota</taxon>
        <taxon>Fungi</taxon>
        <taxon>Dikarya</taxon>
        <taxon>Ascomycota</taxon>
        <taxon>Pezizomycotina</taxon>
        <taxon>Sordariomycetes</taxon>
        <taxon>Sordariomycetidae</taxon>
        <taxon>Sordariales</taxon>
        <taxon>Chaetomiaceae</taxon>
        <taxon>Thermochaetoides</taxon>
    </lineage>
</organism>
<dbReference type="HOGENOM" id="CLU_2333445_0_0_1"/>
<dbReference type="RefSeq" id="XP_006695140.1">
    <property type="nucleotide sequence ID" value="XM_006695077.1"/>
</dbReference>
<dbReference type="Proteomes" id="UP000008066">
    <property type="component" value="Unassembled WGS sequence"/>
</dbReference>
<name>G0SAT8_CHATD</name>
<dbReference type="KEGG" id="cthr:CTHT_0047740"/>
<evidence type="ECO:0000313" key="1">
    <source>
        <dbReference type="EMBL" id="EGS19318.1"/>
    </source>
</evidence>
<dbReference type="AlphaFoldDB" id="G0SAT8"/>
<sequence>MPLVCTSDSTLGTSPCCTDVLAAAGSIGLLEKEEEVEESIAWEKLRVCATTPAGRTAAEEEKESRRIDEARDRMAVACDKSEDISFGGARGVRGIDRW</sequence>
<reference evidence="1 2" key="1">
    <citation type="journal article" date="2011" name="Cell">
        <title>Insight into structure and assembly of the nuclear pore complex by utilizing the genome of a eukaryotic thermophile.</title>
        <authorList>
            <person name="Amlacher S."/>
            <person name="Sarges P."/>
            <person name="Flemming D."/>
            <person name="van Noort V."/>
            <person name="Kunze R."/>
            <person name="Devos D.P."/>
            <person name="Arumugam M."/>
            <person name="Bork P."/>
            <person name="Hurt E."/>
        </authorList>
    </citation>
    <scope>NUCLEOTIDE SEQUENCE [LARGE SCALE GENOMIC DNA]</scope>
    <source>
        <strain evidence="2">DSM 1495 / CBS 144.50 / IMI 039719</strain>
    </source>
</reference>
<evidence type="ECO:0000313" key="2">
    <source>
        <dbReference type="Proteomes" id="UP000008066"/>
    </source>
</evidence>
<proteinExistence type="predicted"/>
<accession>G0SAT8</accession>
<keyword evidence="2" id="KW-1185">Reference proteome</keyword>
<protein>
    <submittedName>
        <fullName evidence="1">Uncharacterized protein</fullName>
    </submittedName>
</protein>
<dbReference type="EMBL" id="GL988044">
    <property type="protein sequence ID" value="EGS19318.1"/>
    <property type="molecule type" value="Genomic_DNA"/>
</dbReference>